<comment type="caution">
    <text evidence="1">The sequence shown here is derived from an EMBL/GenBank/DDBJ whole genome shotgun (WGS) entry which is preliminary data.</text>
</comment>
<accession>A0AAV3UB37</accession>
<sequence length="62" mass="6987">MLATARFMGLAGFVSLYFKKLSDKSVKNIRPLLQSTARYKNGSTDEKPETLDVNYTKTKTVL</sequence>
<reference evidence="1 2" key="1">
    <citation type="journal article" date="2019" name="Int. J. Syst. Evol. Microbiol.">
        <title>The Global Catalogue of Microorganisms (GCM) 10K type strain sequencing project: providing services to taxonomists for standard genome sequencing and annotation.</title>
        <authorList>
            <consortium name="The Broad Institute Genomics Platform"/>
            <consortium name="The Broad Institute Genome Sequencing Center for Infectious Disease"/>
            <person name="Wu L."/>
            <person name="Ma J."/>
        </authorList>
    </citation>
    <scope>NUCLEOTIDE SEQUENCE [LARGE SCALE GENOMIC DNA]</scope>
    <source>
        <strain evidence="1 2">JCM 17504</strain>
    </source>
</reference>
<name>A0AAV3UB37_9EURY</name>
<evidence type="ECO:0000313" key="2">
    <source>
        <dbReference type="Proteomes" id="UP001501729"/>
    </source>
</evidence>
<dbReference type="AlphaFoldDB" id="A0AAV3UB37"/>
<proteinExistence type="predicted"/>
<protein>
    <submittedName>
        <fullName evidence="1">Uncharacterized protein</fullName>
    </submittedName>
</protein>
<keyword evidence="2" id="KW-1185">Reference proteome</keyword>
<dbReference type="Proteomes" id="UP001501729">
    <property type="component" value="Unassembled WGS sequence"/>
</dbReference>
<gene>
    <name evidence="1" type="ORF">GCM10025751_01800</name>
</gene>
<organism evidence="1 2">
    <name type="scientific">Haladaptatus pallidirubidus</name>
    <dbReference type="NCBI Taxonomy" id="1008152"/>
    <lineage>
        <taxon>Archaea</taxon>
        <taxon>Methanobacteriati</taxon>
        <taxon>Methanobacteriota</taxon>
        <taxon>Stenosarchaea group</taxon>
        <taxon>Halobacteria</taxon>
        <taxon>Halobacteriales</taxon>
        <taxon>Haladaptataceae</taxon>
        <taxon>Haladaptatus</taxon>
    </lineage>
</organism>
<evidence type="ECO:0000313" key="1">
    <source>
        <dbReference type="EMBL" id="GAA5040723.1"/>
    </source>
</evidence>
<dbReference type="EMBL" id="BAABKX010000001">
    <property type="protein sequence ID" value="GAA5040723.1"/>
    <property type="molecule type" value="Genomic_DNA"/>
</dbReference>